<proteinExistence type="predicted"/>
<dbReference type="Proteomes" id="UP000284822">
    <property type="component" value="Unassembled WGS sequence"/>
</dbReference>
<keyword evidence="1" id="KW-0472">Membrane</keyword>
<feature type="transmembrane region" description="Helical" evidence="1">
    <location>
        <begin position="215"/>
        <end position="234"/>
    </location>
</feature>
<evidence type="ECO:0000313" key="3">
    <source>
        <dbReference type="Proteomes" id="UP000284822"/>
    </source>
</evidence>
<feature type="transmembrane region" description="Helical" evidence="1">
    <location>
        <begin position="182"/>
        <end position="203"/>
    </location>
</feature>
<dbReference type="EMBL" id="QOCS01000014">
    <property type="protein sequence ID" value="RHW46068.1"/>
    <property type="molecule type" value="Genomic_DNA"/>
</dbReference>
<dbReference type="AlphaFoldDB" id="A0A417Z638"/>
<sequence length="236" mass="28650">MQKKYMTKKCNYYERIKKHYRRPNYEYWKKIKKEEMHPHYILWKTLMEKTFSCLNNNYYLNFIKNNYLNIILYFMFSVVTFPFLLAITFISMKGFNDFYNYSDEIMKNILHVVYTLFKQSLSVFLSFSLLYISTILVSKYNCLEKKVKIFRLCKLILISFTILTFIKLSYDIITNKSYLLNYSWIYSYIYISILLSFMIVLLIKKYVNLKNFEKQNKILTIIISLIALIVSIISSL</sequence>
<organism evidence="2 3">
    <name type="scientific">Bombilactobacillus bombi</name>
    <dbReference type="NCBI Taxonomy" id="1303590"/>
    <lineage>
        <taxon>Bacteria</taxon>
        <taxon>Bacillati</taxon>
        <taxon>Bacillota</taxon>
        <taxon>Bacilli</taxon>
        <taxon>Lactobacillales</taxon>
        <taxon>Lactobacillaceae</taxon>
        <taxon>Bombilactobacillus</taxon>
    </lineage>
</organism>
<feature type="transmembrane region" description="Helical" evidence="1">
    <location>
        <begin position="112"/>
        <end position="137"/>
    </location>
</feature>
<feature type="transmembrane region" description="Helical" evidence="1">
    <location>
        <begin position="70"/>
        <end position="92"/>
    </location>
</feature>
<accession>A0A417Z638</accession>
<keyword evidence="1" id="KW-0812">Transmembrane</keyword>
<protein>
    <submittedName>
        <fullName evidence="2">Uncharacterized protein</fullName>
    </submittedName>
</protein>
<evidence type="ECO:0000313" key="2">
    <source>
        <dbReference type="EMBL" id="RHW46068.1"/>
    </source>
</evidence>
<dbReference type="RefSeq" id="WP_118910915.1">
    <property type="nucleotide sequence ID" value="NZ_QOCS01000014.1"/>
</dbReference>
<evidence type="ECO:0000256" key="1">
    <source>
        <dbReference type="SAM" id="Phobius"/>
    </source>
</evidence>
<reference evidence="2 3" key="1">
    <citation type="submission" date="2018-07" db="EMBL/GenBank/DDBJ databases">
        <title>Genome sequences of six Lactobacillus spp. isolated from bumble bee guts.</title>
        <authorList>
            <person name="Motta E.V.S."/>
            <person name="Moran N.A."/>
        </authorList>
    </citation>
    <scope>NUCLEOTIDE SEQUENCE [LARGE SCALE GENOMIC DNA]</scope>
    <source>
        <strain evidence="2 3">LV-8.1</strain>
    </source>
</reference>
<name>A0A417Z638_9LACO</name>
<comment type="caution">
    <text evidence="2">The sequence shown here is derived from an EMBL/GenBank/DDBJ whole genome shotgun (WGS) entry which is preliminary data.</text>
</comment>
<keyword evidence="1" id="KW-1133">Transmembrane helix</keyword>
<feature type="transmembrane region" description="Helical" evidence="1">
    <location>
        <begin position="149"/>
        <end position="170"/>
    </location>
</feature>
<gene>
    <name evidence="2" type="ORF">DS832_06885</name>
</gene>